<dbReference type="Proteomes" id="UP000289859">
    <property type="component" value="Unassembled WGS sequence"/>
</dbReference>
<evidence type="ECO:0000259" key="1">
    <source>
        <dbReference type="Pfam" id="PF08241"/>
    </source>
</evidence>
<accession>A0A4Q0PEI5</accession>
<dbReference type="OrthoDB" id="8385759at2"/>
<keyword evidence="3" id="KW-1185">Reference proteome</keyword>
<dbReference type="GO" id="GO:0032259">
    <property type="term" value="P:methylation"/>
    <property type="evidence" value="ECO:0007669"/>
    <property type="project" value="UniProtKB-KW"/>
</dbReference>
<dbReference type="Pfam" id="PF08241">
    <property type="entry name" value="Methyltransf_11"/>
    <property type="match status" value="1"/>
</dbReference>
<dbReference type="RefSeq" id="WP_128764753.1">
    <property type="nucleotide sequence ID" value="NZ_JBHUOO010000048.1"/>
</dbReference>
<keyword evidence="2" id="KW-0808">Transferase</keyword>
<comment type="caution">
    <text evidence="2">The sequence shown here is derived from an EMBL/GenBank/DDBJ whole genome shotgun (WGS) entry which is preliminary data.</text>
</comment>
<dbReference type="PANTHER" id="PTHR43861:SF1">
    <property type="entry name" value="TRANS-ACONITATE 2-METHYLTRANSFERASE"/>
    <property type="match status" value="1"/>
</dbReference>
<dbReference type="InterPro" id="IPR013216">
    <property type="entry name" value="Methyltransf_11"/>
</dbReference>
<feature type="domain" description="Methyltransferase type 11" evidence="1">
    <location>
        <begin position="57"/>
        <end position="153"/>
    </location>
</feature>
<name>A0A4Q0PEI5_9FLAO</name>
<reference evidence="2 3" key="1">
    <citation type="submission" date="2018-07" db="EMBL/GenBank/DDBJ databases">
        <title>Leeuwenhoekiella genomics.</title>
        <authorList>
            <person name="Tahon G."/>
            <person name="Willems A."/>
        </authorList>
    </citation>
    <scope>NUCLEOTIDE SEQUENCE [LARGE SCALE GENOMIC DNA]</scope>
    <source>
        <strain evidence="2 3">LMG 29608</strain>
    </source>
</reference>
<proteinExistence type="predicted"/>
<protein>
    <submittedName>
        <fullName evidence="2">Methyltransferase family protein</fullName>
    </submittedName>
</protein>
<dbReference type="AlphaFoldDB" id="A0A4Q0PEI5"/>
<dbReference type="GO" id="GO:0008757">
    <property type="term" value="F:S-adenosylmethionine-dependent methyltransferase activity"/>
    <property type="evidence" value="ECO:0007669"/>
    <property type="project" value="InterPro"/>
</dbReference>
<dbReference type="Gene3D" id="3.40.50.150">
    <property type="entry name" value="Vaccinia Virus protein VP39"/>
    <property type="match status" value="1"/>
</dbReference>
<dbReference type="PANTHER" id="PTHR43861">
    <property type="entry name" value="TRANS-ACONITATE 2-METHYLTRANSFERASE-RELATED"/>
    <property type="match status" value="1"/>
</dbReference>
<dbReference type="CDD" id="cd02440">
    <property type="entry name" value="AdoMet_MTases"/>
    <property type="match status" value="1"/>
</dbReference>
<dbReference type="SUPFAM" id="SSF53335">
    <property type="entry name" value="S-adenosyl-L-methionine-dependent methyltransferases"/>
    <property type="match status" value="1"/>
</dbReference>
<evidence type="ECO:0000313" key="3">
    <source>
        <dbReference type="Proteomes" id="UP000289859"/>
    </source>
</evidence>
<keyword evidence="2" id="KW-0489">Methyltransferase</keyword>
<dbReference type="InterPro" id="IPR029063">
    <property type="entry name" value="SAM-dependent_MTases_sf"/>
</dbReference>
<dbReference type="EMBL" id="QOVK01000003">
    <property type="protein sequence ID" value="RXG25223.1"/>
    <property type="molecule type" value="Genomic_DNA"/>
</dbReference>
<evidence type="ECO:0000313" key="2">
    <source>
        <dbReference type="EMBL" id="RXG25223.1"/>
    </source>
</evidence>
<gene>
    <name evidence="2" type="ORF">DSM02_1193</name>
</gene>
<sequence>MEVNDYFEINKETWNRKVKPHLTSDFYAVEAFKNGKSSLNSYELNALPDVEGKSLLHLQCHFGQDTLSWSRRGAICTGIDISDVAIETAKKLSAELNFDAQFICGNVLDTAELVTQTYDIVFTSYGVLGWLPDLKPWAKMIKNCLKPGGVFYIVEFHPIVWMWDYRENPPEMRYGYMQEELIYEENTGTYAEKDSAITTKEYTWNHGLGAVVSALAEAGLRIEYLKEHDASPYNILPDLQETEAGYELQNKLYPLLFELKARKH</sequence>
<organism evidence="2 3">
    <name type="scientific">Leeuwenhoekiella polynyae</name>
    <dbReference type="NCBI Taxonomy" id="1550906"/>
    <lineage>
        <taxon>Bacteria</taxon>
        <taxon>Pseudomonadati</taxon>
        <taxon>Bacteroidota</taxon>
        <taxon>Flavobacteriia</taxon>
        <taxon>Flavobacteriales</taxon>
        <taxon>Flavobacteriaceae</taxon>
        <taxon>Leeuwenhoekiella</taxon>
    </lineage>
</organism>